<accession>A0ABS5SAW8</accession>
<keyword evidence="5" id="KW-1133">Transmembrane helix</keyword>
<dbReference type="Gene3D" id="3.40.50.2300">
    <property type="match status" value="1"/>
</dbReference>
<dbReference type="Pfam" id="PF00072">
    <property type="entry name" value="Response_reg"/>
    <property type="match status" value="1"/>
</dbReference>
<dbReference type="InterPro" id="IPR000700">
    <property type="entry name" value="PAS-assoc_C"/>
</dbReference>
<dbReference type="InterPro" id="IPR001789">
    <property type="entry name" value="Sig_transdc_resp-reg_receiver"/>
</dbReference>
<dbReference type="SMART" id="SM00387">
    <property type="entry name" value="HATPase_c"/>
    <property type="match status" value="1"/>
</dbReference>
<keyword evidence="11" id="KW-1185">Reference proteome</keyword>
<keyword evidence="5" id="KW-0472">Membrane</keyword>
<evidence type="ECO:0000259" key="7">
    <source>
        <dbReference type="PROSITE" id="PS50110"/>
    </source>
</evidence>
<feature type="domain" description="PAS" evidence="8">
    <location>
        <begin position="102"/>
        <end position="155"/>
    </location>
</feature>
<feature type="domain" description="PAC" evidence="9">
    <location>
        <begin position="297"/>
        <end position="349"/>
    </location>
</feature>
<dbReference type="PRINTS" id="PR00344">
    <property type="entry name" value="BCTRLSENSOR"/>
</dbReference>
<dbReference type="CDD" id="cd00156">
    <property type="entry name" value="REC"/>
    <property type="match status" value="1"/>
</dbReference>
<evidence type="ECO:0000256" key="3">
    <source>
        <dbReference type="ARBA" id="ARBA00022553"/>
    </source>
</evidence>
<evidence type="ECO:0000259" key="9">
    <source>
        <dbReference type="PROSITE" id="PS50113"/>
    </source>
</evidence>
<dbReference type="Pfam" id="PF02518">
    <property type="entry name" value="HATPase_c"/>
    <property type="match status" value="1"/>
</dbReference>
<dbReference type="InterPro" id="IPR005467">
    <property type="entry name" value="His_kinase_dom"/>
</dbReference>
<dbReference type="SUPFAM" id="SSF55785">
    <property type="entry name" value="PYP-like sensor domain (PAS domain)"/>
    <property type="match status" value="2"/>
</dbReference>
<dbReference type="Gene3D" id="3.30.565.10">
    <property type="entry name" value="Histidine kinase-like ATPase, C-terminal domain"/>
    <property type="match status" value="1"/>
</dbReference>
<reference evidence="10 11" key="1">
    <citation type="submission" date="2021-05" db="EMBL/GenBank/DDBJ databases">
        <title>The draft genome of Geobacter luticola JCM 17780.</title>
        <authorList>
            <person name="Xu Z."/>
            <person name="Masuda Y."/>
            <person name="Itoh H."/>
            <person name="Senoo K."/>
        </authorList>
    </citation>
    <scope>NUCLEOTIDE SEQUENCE [LARGE SCALE GENOMIC DNA]</scope>
    <source>
        <strain evidence="10 11">JCM 17780</strain>
    </source>
</reference>
<sequence>MVALGLVGACVLLCMGIPQLLAPRPYLAFWPMVVVAAEFGGIGPGLLAAVASILCVHFILNPVLGGALNLFDWVGITSAGIFFAGTSVVIIFIGRKWNLQSLQRLQVAAMESATNGIALTDVQGVLLWVNPAFCTMTGYTSMEIVGKNYRLLDSEKQNEAFYNNIWSTVLKREVWHGDLVVRRKNGTTYMEERSVAPVTNADGRLINCVIIMQDITERKRTEVVLREQADLLNLTHESILVRTMDNIITFWNKGAVIQYGWEAEEVVGKITTHDLLQTQFPLPIDEINNFLLINNFWEGELTQTKRDGSLITVLSRWALQRDKSNVPVAIMEINSDITDRKRAEEEKLILEQQFQQAQKLESLGVLSGGIAHDFNNILAIIMGHCSLIEMDYEKARDHVPEIEKAATRAAELCRQMLAYAGKAQFVQAQVNIGELVNEMVNMLRSTIKQNIEIQSTIDTDIPAIQADASQIRQVAMNLIINAAEAIGDAQGVVQVSLAKTKIKTGHSIKDYLGKLIPPGWYACLEVTDNGSGMSDETYNRIFEPFYTTKFTGRGLGMSAILGIVTTQGGNLQLFSQVGKGTTFKVYLPLLNSDSAFHEAPSLIKQAEQWRGSGTILLVEDEEPIMQVAKAMLMELGFEVIEARNGKEALHIYQQNAYDIILVMTDMGMPVMDGYNLFLELKRLNAVLPIVISSGFGDADITSRISRDDIAGLISKPYNFNLLQNVIRDAVGHAVPKHT</sequence>
<dbReference type="Proteomes" id="UP000756860">
    <property type="component" value="Unassembled WGS sequence"/>
</dbReference>
<feature type="domain" description="Response regulatory" evidence="7">
    <location>
        <begin position="614"/>
        <end position="730"/>
    </location>
</feature>
<dbReference type="InterPro" id="IPR000014">
    <property type="entry name" value="PAS"/>
</dbReference>
<evidence type="ECO:0000259" key="6">
    <source>
        <dbReference type="PROSITE" id="PS50109"/>
    </source>
</evidence>
<dbReference type="SMART" id="SM00448">
    <property type="entry name" value="REC"/>
    <property type="match status" value="1"/>
</dbReference>
<protein>
    <recommendedName>
        <fullName evidence="2">histidine kinase</fullName>
        <ecNumber evidence="2">2.7.13.3</ecNumber>
    </recommendedName>
</protein>
<evidence type="ECO:0000259" key="8">
    <source>
        <dbReference type="PROSITE" id="PS50112"/>
    </source>
</evidence>
<dbReference type="Pfam" id="PF00512">
    <property type="entry name" value="HisKA"/>
    <property type="match status" value="1"/>
</dbReference>
<dbReference type="PROSITE" id="PS50113">
    <property type="entry name" value="PAC"/>
    <property type="match status" value="2"/>
</dbReference>
<feature type="domain" description="PAC" evidence="9">
    <location>
        <begin position="175"/>
        <end position="227"/>
    </location>
</feature>
<feature type="domain" description="PAS" evidence="8">
    <location>
        <begin position="224"/>
        <end position="279"/>
    </location>
</feature>
<dbReference type="EC" id="2.7.13.3" evidence="2"/>
<comment type="catalytic activity">
    <reaction evidence="1">
        <text>ATP + protein L-histidine = ADP + protein N-phospho-L-histidine.</text>
        <dbReference type="EC" id="2.7.13.3"/>
    </reaction>
</comment>
<evidence type="ECO:0000313" key="10">
    <source>
        <dbReference type="EMBL" id="MBT0652508.1"/>
    </source>
</evidence>
<dbReference type="Gene3D" id="3.30.450.20">
    <property type="entry name" value="PAS domain"/>
    <property type="match status" value="2"/>
</dbReference>
<evidence type="ECO:0000256" key="4">
    <source>
        <dbReference type="PROSITE-ProRule" id="PRU00169"/>
    </source>
</evidence>
<dbReference type="Pfam" id="PF13426">
    <property type="entry name" value="PAS_9"/>
    <property type="match status" value="2"/>
</dbReference>
<name>A0ABS5SAW8_9BACT</name>
<keyword evidence="3 4" id="KW-0597">Phosphoprotein</keyword>
<dbReference type="CDD" id="cd00130">
    <property type="entry name" value="PAS"/>
    <property type="match status" value="2"/>
</dbReference>
<dbReference type="InterPro" id="IPR004358">
    <property type="entry name" value="Sig_transdc_His_kin-like_C"/>
</dbReference>
<dbReference type="NCBIfam" id="TIGR00229">
    <property type="entry name" value="sensory_box"/>
    <property type="match status" value="2"/>
</dbReference>
<dbReference type="InterPro" id="IPR036890">
    <property type="entry name" value="HATPase_C_sf"/>
</dbReference>
<dbReference type="InterPro" id="IPR036097">
    <property type="entry name" value="HisK_dim/P_sf"/>
</dbReference>
<comment type="caution">
    <text evidence="10">The sequence shown here is derived from an EMBL/GenBank/DDBJ whole genome shotgun (WGS) entry which is preliminary data.</text>
</comment>
<dbReference type="SMART" id="SM00388">
    <property type="entry name" value="HisKA"/>
    <property type="match status" value="1"/>
</dbReference>
<dbReference type="InterPro" id="IPR035965">
    <property type="entry name" value="PAS-like_dom_sf"/>
</dbReference>
<dbReference type="InterPro" id="IPR011006">
    <property type="entry name" value="CheY-like_superfamily"/>
</dbReference>
<dbReference type="PROSITE" id="PS50109">
    <property type="entry name" value="HIS_KIN"/>
    <property type="match status" value="1"/>
</dbReference>
<evidence type="ECO:0000313" key="11">
    <source>
        <dbReference type="Proteomes" id="UP000756860"/>
    </source>
</evidence>
<dbReference type="Gene3D" id="1.10.287.130">
    <property type="match status" value="1"/>
</dbReference>
<dbReference type="PROSITE" id="PS50112">
    <property type="entry name" value="PAS"/>
    <property type="match status" value="2"/>
</dbReference>
<dbReference type="InterPro" id="IPR003594">
    <property type="entry name" value="HATPase_dom"/>
</dbReference>
<dbReference type="EMBL" id="JAHCVK010000001">
    <property type="protein sequence ID" value="MBT0652508.1"/>
    <property type="molecule type" value="Genomic_DNA"/>
</dbReference>
<evidence type="ECO:0000256" key="5">
    <source>
        <dbReference type="SAM" id="Phobius"/>
    </source>
</evidence>
<keyword evidence="5" id="KW-0812">Transmembrane</keyword>
<feature type="modified residue" description="4-aspartylphosphate" evidence="4">
    <location>
        <position position="665"/>
    </location>
</feature>
<dbReference type="InterPro" id="IPR003661">
    <property type="entry name" value="HisK_dim/P_dom"/>
</dbReference>
<dbReference type="InterPro" id="IPR001610">
    <property type="entry name" value="PAC"/>
</dbReference>
<evidence type="ECO:0000256" key="2">
    <source>
        <dbReference type="ARBA" id="ARBA00012438"/>
    </source>
</evidence>
<feature type="transmembrane region" description="Helical" evidence="5">
    <location>
        <begin position="39"/>
        <end position="60"/>
    </location>
</feature>
<feature type="domain" description="Histidine kinase" evidence="6">
    <location>
        <begin position="369"/>
        <end position="591"/>
    </location>
</feature>
<dbReference type="PANTHER" id="PTHR43065">
    <property type="entry name" value="SENSOR HISTIDINE KINASE"/>
    <property type="match status" value="1"/>
</dbReference>
<dbReference type="SUPFAM" id="SSF47384">
    <property type="entry name" value="Homodimeric domain of signal transducing histidine kinase"/>
    <property type="match status" value="1"/>
</dbReference>
<evidence type="ECO:0000256" key="1">
    <source>
        <dbReference type="ARBA" id="ARBA00000085"/>
    </source>
</evidence>
<dbReference type="PANTHER" id="PTHR43065:SF42">
    <property type="entry name" value="TWO-COMPONENT SENSOR PPRA"/>
    <property type="match status" value="1"/>
</dbReference>
<dbReference type="SMART" id="SM00091">
    <property type="entry name" value="PAS"/>
    <property type="match status" value="2"/>
</dbReference>
<proteinExistence type="predicted"/>
<dbReference type="SUPFAM" id="SSF55874">
    <property type="entry name" value="ATPase domain of HSP90 chaperone/DNA topoisomerase II/histidine kinase"/>
    <property type="match status" value="1"/>
</dbReference>
<dbReference type="SMART" id="SM00086">
    <property type="entry name" value="PAC"/>
    <property type="match status" value="2"/>
</dbReference>
<gene>
    <name evidence="10" type="ORF">KI810_05535</name>
</gene>
<organism evidence="10 11">
    <name type="scientific">Geomobilimonas luticola</name>
    <dbReference type="NCBI Taxonomy" id="1114878"/>
    <lineage>
        <taxon>Bacteria</taxon>
        <taxon>Pseudomonadati</taxon>
        <taxon>Thermodesulfobacteriota</taxon>
        <taxon>Desulfuromonadia</taxon>
        <taxon>Geobacterales</taxon>
        <taxon>Geobacteraceae</taxon>
        <taxon>Geomobilimonas</taxon>
    </lineage>
</organism>
<dbReference type="PROSITE" id="PS50110">
    <property type="entry name" value="RESPONSE_REGULATORY"/>
    <property type="match status" value="1"/>
</dbReference>
<feature type="transmembrane region" description="Helical" evidence="5">
    <location>
        <begin position="72"/>
        <end position="94"/>
    </location>
</feature>
<dbReference type="SUPFAM" id="SSF52172">
    <property type="entry name" value="CheY-like"/>
    <property type="match status" value="1"/>
</dbReference>
<dbReference type="CDD" id="cd00082">
    <property type="entry name" value="HisKA"/>
    <property type="match status" value="1"/>
</dbReference>